<protein>
    <submittedName>
        <fullName evidence="1">DUF2161 family putative PD-(D/E)XK-type phosphodiesterase</fullName>
    </submittedName>
</protein>
<sequence length="247" mass="28334">MAVQHETELYPPVKRYFESKGYDVKSEVMHCDLVAVHPASGETVIVEMKKTFNLALLLQGIERLRLTDRVILAVERNRKKSGAHNQRFGDLAELCRMLGIGLMTITFFKTKAPVIEMLCEPGDPPVRGRRRLRESRLMTEFRERSGDYNTGGSTKRKLVTAYREKALRIAWALHLHGDLPPRKAAELTEVVRAREILNKDYYGWFERVGRGVYRLKESGAQAVAEHADILDVWLRTKQTLPKETVET</sequence>
<dbReference type="InterPro" id="IPR018679">
    <property type="entry name" value="DUF2161"/>
</dbReference>
<dbReference type="RefSeq" id="WP_377495718.1">
    <property type="nucleotide sequence ID" value="NZ_JBHMDO010000025.1"/>
</dbReference>
<proteinExistence type="predicted"/>
<reference evidence="1 2" key="1">
    <citation type="submission" date="2024-09" db="EMBL/GenBank/DDBJ databases">
        <authorList>
            <person name="Sun Q."/>
            <person name="Mori K."/>
        </authorList>
    </citation>
    <scope>NUCLEOTIDE SEQUENCE [LARGE SCALE GENOMIC DNA]</scope>
    <source>
        <strain evidence="1 2">TISTR 2452</strain>
    </source>
</reference>
<name>A0ABV5KQC0_9BACL</name>
<keyword evidence="2" id="KW-1185">Reference proteome</keyword>
<dbReference type="EMBL" id="JBHMDO010000025">
    <property type="protein sequence ID" value="MFB9327430.1"/>
    <property type="molecule type" value="Genomic_DNA"/>
</dbReference>
<dbReference type="Pfam" id="PF09929">
    <property type="entry name" value="DUF2161"/>
    <property type="match status" value="1"/>
</dbReference>
<dbReference type="Proteomes" id="UP001589747">
    <property type="component" value="Unassembled WGS sequence"/>
</dbReference>
<comment type="caution">
    <text evidence="1">The sequence shown here is derived from an EMBL/GenBank/DDBJ whole genome shotgun (WGS) entry which is preliminary data.</text>
</comment>
<evidence type="ECO:0000313" key="1">
    <source>
        <dbReference type="EMBL" id="MFB9327430.1"/>
    </source>
</evidence>
<organism evidence="1 2">
    <name type="scientific">Paenibacillus aurantiacus</name>
    <dbReference type="NCBI Taxonomy" id="1936118"/>
    <lineage>
        <taxon>Bacteria</taxon>
        <taxon>Bacillati</taxon>
        <taxon>Bacillota</taxon>
        <taxon>Bacilli</taxon>
        <taxon>Bacillales</taxon>
        <taxon>Paenibacillaceae</taxon>
        <taxon>Paenibacillus</taxon>
    </lineage>
</organism>
<accession>A0ABV5KQC0</accession>
<evidence type="ECO:0000313" key="2">
    <source>
        <dbReference type="Proteomes" id="UP001589747"/>
    </source>
</evidence>
<gene>
    <name evidence="1" type="ORF">ACFFSY_15990</name>
</gene>